<dbReference type="OrthoDB" id="2121326at2759"/>
<proteinExistence type="predicted"/>
<accession>A0A9W6TQY2</accession>
<dbReference type="EMBL" id="BSXT01000091">
    <property type="protein sequence ID" value="GMF17406.1"/>
    <property type="molecule type" value="Genomic_DNA"/>
</dbReference>
<gene>
    <name evidence="1" type="ORF">Pfra01_000121100</name>
</gene>
<comment type="caution">
    <text evidence="1">The sequence shown here is derived from an EMBL/GenBank/DDBJ whole genome shotgun (WGS) entry which is preliminary data.</text>
</comment>
<protein>
    <submittedName>
        <fullName evidence="1">Unnamed protein product</fullName>
    </submittedName>
</protein>
<dbReference type="AlphaFoldDB" id="A0A9W6TQY2"/>
<reference evidence="1" key="1">
    <citation type="submission" date="2023-04" db="EMBL/GenBank/DDBJ databases">
        <title>Phytophthora fragariaefolia NBRC 109709.</title>
        <authorList>
            <person name="Ichikawa N."/>
            <person name="Sato H."/>
            <person name="Tonouchi N."/>
        </authorList>
    </citation>
    <scope>NUCLEOTIDE SEQUENCE</scope>
    <source>
        <strain evidence="1">NBRC 109709</strain>
    </source>
</reference>
<organism evidence="1 2">
    <name type="scientific">Phytophthora fragariaefolia</name>
    <dbReference type="NCBI Taxonomy" id="1490495"/>
    <lineage>
        <taxon>Eukaryota</taxon>
        <taxon>Sar</taxon>
        <taxon>Stramenopiles</taxon>
        <taxon>Oomycota</taxon>
        <taxon>Peronosporomycetes</taxon>
        <taxon>Peronosporales</taxon>
        <taxon>Peronosporaceae</taxon>
        <taxon>Phytophthora</taxon>
    </lineage>
</organism>
<evidence type="ECO:0000313" key="2">
    <source>
        <dbReference type="Proteomes" id="UP001165121"/>
    </source>
</evidence>
<evidence type="ECO:0000313" key="1">
    <source>
        <dbReference type="EMBL" id="GMF17406.1"/>
    </source>
</evidence>
<dbReference type="Proteomes" id="UP001165121">
    <property type="component" value="Unassembled WGS sequence"/>
</dbReference>
<sequence>MASAKYEGIDFAKLDVDELNDTTSKAGVRVRAGFHCYDTDLPHSDKLVCPGVVLLSAAVDAYVLLLQGWQVPAVPLGKTCMFVE</sequence>
<keyword evidence="2" id="KW-1185">Reference proteome</keyword>
<name>A0A9W6TQY2_9STRA</name>